<comment type="caution">
    <text evidence="1">The sequence shown here is derived from an EMBL/GenBank/DDBJ whole genome shotgun (WGS) entry which is preliminary data.</text>
</comment>
<protein>
    <recommendedName>
        <fullName evidence="2">HEAT repeat domain-containing protein</fullName>
    </recommendedName>
</protein>
<evidence type="ECO:0008006" key="2">
    <source>
        <dbReference type="Google" id="ProtNLM"/>
    </source>
</evidence>
<dbReference type="EMBL" id="BARW01018002">
    <property type="protein sequence ID" value="GAI93831.1"/>
    <property type="molecule type" value="Genomic_DNA"/>
</dbReference>
<dbReference type="GO" id="GO:0016491">
    <property type="term" value="F:oxidoreductase activity"/>
    <property type="evidence" value="ECO:0007669"/>
    <property type="project" value="TreeGrafter"/>
</dbReference>
<dbReference type="PANTHER" id="PTHR12697:SF5">
    <property type="entry name" value="DEOXYHYPUSINE HYDROXYLASE"/>
    <property type="match status" value="1"/>
</dbReference>
<reference evidence="1" key="1">
    <citation type="journal article" date="2014" name="Front. Microbiol.">
        <title>High frequency of phylogenetically diverse reductive dehalogenase-homologous genes in deep subseafloor sedimentary metagenomes.</title>
        <authorList>
            <person name="Kawai M."/>
            <person name="Futagami T."/>
            <person name="Toyoda A."/>
            <person name="Takaki Y."/>
            <person name="Nishi S."/>
            <person name="Hori S."/>
            <person name="Arai W."/>
            <person name="Tsubouchi T."/>
            <person name="Morono Y."/>
            <person name="Uchiyama I."/>
            <person name="Ito T."/>
            <person name="Fujiyama A."/>
            <person name="Inagaki F."/>
            <person name="Takami H."/>
        </authorList>
    </citation>
    <scope>NUCLEOTIDE SEQUENCE</scope>
    <source>
        <strain evidence="1">Expedition CK06-06</strain>
    </source>
</reference>
<dbReference type="InterPro" id="IPR004155">
    <property type="entry name" value="PBS_lyase_HEAT"/>
</dbReference>
<gene>
    <name evidence="1" type="ORF">S12H4_30924</name>
</gene>
<organism evidence="1">
    <name type="scientific">marine sediment metagenome</name>
    <dbReference type="NCBI Taxonomy" id="412755"/>
    <lineage>
        <taxon>unclassified sequences</taxon>
        <taxon>metagenomes</taxon>
        <taxon>ecological metagenomes</taxon>
    </lineage>
</organism>
<name>X1TR34_9ZZZZ</name>
<dbReference type="InterPro" id="IPR011989">
    <property type="entry name" value="ARM-like"/>
</dbReference>
<feature type="non-terminal residue" evidence="1">
    <location>
        <position position="278"/>
    </location>
</feature>
<dbReference type="SMART" id="SM00567">
    <property type="entry name" value="EZ_HEAT"/>
    <property type="match status" value="6"/>
</dbReference>
<dbReference type="InterPro" id="IPR016024">
    <property type="entry name" value="ARM-type_fold"/>
</dbReference>
<accession>X1TR34</accession>
<proteinExistence type="predicted"/>
<dbReference type="PANTHER" id="PTHR12697">
    <property type="entry name" value="PBS LYASE HEAT-LIKE PROTEIN"/>
    <property type="match status" value="1"/>
</dbReference>
<feature type="non-terminal residue" evidence="1">
    <location>
        <position position="1"/>
    </location>
</feature>
<dbReference type="Gene3D" id="1.25.10.10">
    <property type="entry name" value="Leucine-rich Repeat Variant"/>
    <property type="match status" value="2"/>
</dbReference>
<dbReference type="AlphaFoldDB" id="X1TR34"/>
<evidence type="ECO:0000313" key="1">
    <source>
        <dbReference type="EMBL" id="GAI93831.1"/>
    </source>
</evidence>
<sequence>IKREIPVILGKMGNKESETVLINYLRDENPLIRKNSLKALEKIIELKNIKYILATLNDHNIDVRKESIRVLGNIGSKRVISPLTEILKDNDVKIRNLAKNALYKIFKKIESNDVLYDILKGKNINARKEAIKLLGMLKDVNAIDSLIKSFDSTVASIRRASYRAILQILQNKIDERIINSLAEKSWRIRMYSTKILGEIGDLNTIETVFKLLEDENGSVRTAAIDALINFKSDKVIKMAKSSLKNSNWKIRRTGVKLLIRVGSKDSINSLISCLDDDD</sequence>
<dbReference type="SUPFAM" id="SSF48371">
    <property type="entry name" value="ARM repeat"/>
    <property type="match status" value="1"/>
</dbReference>
<dbReference type="Pfam" id="PF13646">
    <property type="entry name" value="HEAT_2"/>
    <property type="match status" value="2"/>
</dbReference>